<keyword evidence="2" id="KW-1185">Reference proteome</keyword>
<accession>A0A2W4F1W6</accession>
<comment type="caution">
    <text evidence="1">The sequence shown here is derived from an EMBL/GenBank/DDBJ whole genome shotgun (WGS) entry which is preliminary data.</text>
</comment>
<name>A0A2W4F1W6_9HYPH</name>
<reference evidence="1 2" key="1">
    <citation type="journal article" date="2018" name="Sci. Rep.">
        <title>Rhizobium tumorigenes sp. nov., a novel plant tumorigenic bacterium isolated from cane gall tumors on thornless blackberry.</title>
        <authorList>
            <person name="Kuzmanovi N."/>
            <person name="Smalla K."/>
            <person name="Gronow S."/>
            <person name="PuBawska J."/>
        </authorList>
    </citation>
    <scope>NUCLEOTIDE SEQUENCE [LARGE SCALE GENOMIC DNA]</scope>
    <source>
        <strain evidence="1 2">CCBAU 85046</strain>
    </source>
</reference>
<sequence length="89" mass="10242">MRPFRCGPIVSGPIDCHRGRDGRGPNTEKDYDNGNHRLFHRFRQRTKGLTADGVEGFQELLADIRTWEGGIREFLIVLYVQSEDRASPR</sequence>
<proteinExistence type="predicted"/>
<evidence type="ECO:0000313" key="2">
    <source>
        <dbReference type="Proteomes" id="UP000248925"/>
    </source>
</evidence>
<organism evidence="1 2">
    <name type="scientific">Rhizobium tubonense</name>
    <dbReference type="NCBI Taxonomy" id="484088"/>
    <lineage>
        <taxon>Bacteria</taxon>
        <taxon>Pseudomonadati</taxon>
        <taxon>Pseudomonadota</taxon>
        <taxon>Alphaproteobacteria</taxon>
        <taxon>Hyphomicrobiales</taxon>
        <taxon>Rhizobiaceae</taxon>
        <taxon>Rhizobium/Agrobacterium group</taxon>
        <taxon>Rhizobium</taxon>
    </lineage>
</organism>
<dbReference type="OrthoDB" id="8081994at2"/>
<evidence type="ECO:0000313" key="1">
    <source>
        <dbReference type="EMBL" id="PZM15880.1"/>
    </source>
</evidence>
<protein>
    <submittedName>
        <fullName evidence="1">Uncharacterized protein</fullName>
    </submittedName>
</protein>
<dbReference type="AlphaFoldDB" id="A0A2W4F1W6"/>
<dbReference type="EMBL" id="PCDP01000008">
    <property type="protein sequence ID" value="PZM15880.1"/>
    <property type="molecule type" value="Genomic_DNA"/>
</dbReference>
<gene>
    <name evidence="1" type="ORF">CPY51_05615</name>
</gene>
<dbReference type="Proteomes" id="UP000248925">
    <property type="component" value="Unassembled WGS sequence"/>
</dbReference>